<dbReference type="RefSeq" id="XP_049266362.1">
    <property type="nucleotide sequence ID" value="XM_049407797.1"/>
</dbReference>
<evidence type="ECO:0000259" key="1">
    <source>
        <dbReference type="PROSITE" id="PS50181"/>
    </source>
</evidence>
<feature type="domain" description="F-box" evidence="1">
    <location>
        <begin position="13"/>
        <end position="58"/>
    </location>
</feature>
<gene>
    <name evidence="2" type="ORF">J8A68_000387</name>
</gene>
<dbReference type="EMBL" id="JAGSYN010000043">
    <property type="protein sequence ID" value="KAG7666130.1"/>
    <property type="molecule type" value="Genomic_DNA"/>
</dbReference>
<organism evidence="2 3">
    <name type="scientific">[Candida] subhashii</name>
    <dbReference type="NCBI Taxonomy" id="561895"/>
    <lineage>
        <taxon>Eukaryota</taxon>
        <taxon>Fungi</taxon>
        <taxon>Dikarya</taxon>
        <taxon>Ascomycota</taxon>
        <taxon>Saccharomycotina</taxon>
        <taxon>Pichiomycetes</taxon>
        <taxon>Debaryomycetaceae</taxon>
        <taxon>Spathaspora</taxon>
    </lineage>
</organism>
<evidence type="ECO:0000313" key="3">
    <source>
        <dbReference type="Proteomes" id="UP000694255"/>
    </source>
</evidence>
<dbReference type="SMART" id="SM00256">
    <property type="entry name" value="FBOX"/>
    <property type="match status" value="1"/>
</dbReference>
<dbReference type="Proteomes" id="UP000694255">
    <property type="component" value="Unassembled WGS sequence"/>
</dbReference>
<dbReference type="AlphaFoldDB" id="A0A8J5R7A9"/>
<dbReference type="InterPro" id="IPR001810">
    <property type="entry name" value="F-box_dom"/>
</dbReference>
<comment type="caution">
    <text evidence="2">The sequence shown here is derived from an EMBL/GenBank/DDBJ whole genome shotgun (WGS) entry which is preliminary data.</text>
</comment>
<dbReference type="PROSITE" id="PS50181">
    <property type="entry name" value="FBOX"/>
    <property type="match status" value="1"/>
</dbReference>
<proteinExistence type="predicted"/>
<name>A0A8J5R7A9_9ASCO</name>
<dbReference type="OrthoDB" id="2852960at2759"/>
<dbReference type="GeneID" id="73467188"/>
<keyword evidence="3" id="KW-1185">Reference proteome</keyword>
<reference evidence="2 3" key="1">
    <citation type="journal article" date="2021" name="DNA Res.">
        <title>Genome analysis of Candida subhashii reveals its hybrid nature and dual mitochondrial genome conformations.</title>
        <authorList>
            <person name="Mixao V."/>
            <person name="Hegedusova E."/>
            <person name="Saus E."/>
            <person name="Pryszcz L.P."/>
            <person name="Cillingova A."/>
            <person name="Nosek J."/>
            <person name="Gabaldon T."/>
        </authorList>
    </citation>
    <scope>NUCLEOTIDE SEQUENCE [LARGE SCALE GENOMIC DNA]</scope>
    <source>
        <strain evidence="2 3">CBS 10753</strain>
    </source>
</reference>
<evidence type="ECO:0000313" key="2">
    <source>
        <dbReference type="EMBL" id="KAG7666130.1"/>
    </source>
</evidence>
<sequence length="350" mass="41660">MKKRRIHPPKKNVPKFVDFPDEIWLQIFKSLSTFDLLKFQLLNKRMNNLSNKILWHSIYVYHGSDSRAGTRWQNHAWMSMASFLHLSRGRKLKSQFMRQLTFHNSDYMSSRWLGRLAYELIKCSISFSKLTHFTYPTKHVWTNVGHFYVSAKSQKIDELPDIHSIKSLRIDGVDEEFYRDWLPRFTSLKSLYIDQPKPFKVKKKLRLKNLFLGNSSAESIIYDMVPNFDFSELESLSIRTHPRNWRRLSQGLFSIKVIELEDTIKHLPYYSLEEVHYLKDIPKTDLQFLLYHPIIYLSVNSPSNPDPSKMTLVNKIPTLRKLKLGNNRYRVDRSSGDIRYIKVKTNYDFE</sequence>
<protein>
    <recommendedName>
        <fullName evidence="1">F-box domain-containing protein</fullName>
    </recommendedName>
</protein>
<dbReference type="Pfam" id="PF12937">
    <property type="entry name" value="F-box-like"/>
    <property type="match status" value="1"/>
</dbReference>
<accession>A0A8J5R7A9</accession>